<dbReference type="InterPro" id="IPR016164">
    <property type="entry name" value="FAD-linked_Oxase-like_C"/>
</dbReference>
<dbReference type="SUPFAM" id="SSF56176">
    <property type="entry name" value="FAD-binding/transporter-associated domain-like"/>
    <property type="match status" value="1"/>
</dbReference>
<dbReference type="InterPro" id="IPR036318">
    <property type="entry name" value="FAD-bd_PCMH-like_sf"/>
</dbReference>
<dbReference type="Proteomes" id="UP000690515">
    <property type="component" value="Unassembled WGS sequence"/>
</dbReference>
<dbReference type="RefSeq" id="WP_215818653.1">
    <property type="nucleotide sequence ID" value="NZ_JAGSOY010000007.1"/>
</dbReference>
<feature type="domain" description="FAD-binding PCMH-type" evidence="4">
    <location>
        <begin position="42"/>
        <end position="213"/>
    </location>
</feature>
<dbReference type="PANTHER" id="PTHR43762">
    <property type="entry name" value="L-GULONOLACTONE OXIDASE"/>
    <property type="match status" value="1"/>
</dbReference>
<dbReference type="InterPro" id="IPR016169">
    <property type="entry name" value="FAD-bd_PCMH_sub2"/>
</dbReference>
<evidence type="ECO:0000259" key="4">
    <source>
        <dbReference type="PROSITE" id="PS51387"/>
    </source>
</evidence>
<dbReference type="Pfam" id="PF04030">
    <property type="entry name" value="ALO"/>
    <property type="match status" value="1"/>
</dbReference>
<comment type="caution">
    <text evidence="5">The sequence shown here is derived from an EMBL/GenBank/DDBJ whole genome shotgun (WGS) entry which is preliminary data.</text>
</comment>
<dbReference type="InterPro" id="IPR010031">
    <property type="entry name" value="FAD_lactone_oxidase-like"/>
</dbReference>
<gene>
    <name evidence="5" type="ORF">KCG35_05450</name>
</gene>
<keyword evidence="1" id="KW-0285">Flavoprotein</keyword>
<sequence>MSTYSILKAFMYIKPSTLILAFFFTLCHVSYAATWDDITHLNRTAITKVVHVRSEHDVAQALKYANTHKLKVVISGTRHSQGGHITYPNALVLDMSYFNQITNLSLKEHTITVQSGVTWDEIQQKINPYGLSVKVMQSSNIFSIGGSVSANIHGRDPSYGPLIETINKLRIMFANGETKVISRQSSPQLFSAIIGGYGSLAVILEVELSLTTNTPLKKTVTPIDYSVYWPHLEQMLQHNNVTLHYGRCSIVKGKSFLKECYSVNYICKNHLPLSEKLNNEKHITRNKYLFDLSRHSPAGKKLRWHLQKNLIDIPGQIQHLSRNNAMRPPIKFLTYHSPDNTDILQEYFIPTVFFKAFMDDLRKELTTQNVNLLSMTLRYLKKNQESTLNYANDDMIAIVLFINIETDEKGLSKAKTWTQHLVDLAQKYNGTYYLTYQRFPSKEQFNTLYPDWKHFKALKAKYDPEKLFYSQFYQHYID</sequence>
<keyword evidence="2" id="KW-0274">FAD</keyword>
<dbReference type="SUPFAM" id="SSF55103">
    <property type="entry name" value="FAD-linked oxidases, C-terminal domain"/>
    <property type="match status" value="1"/>
</dbReference>
<evidence type="ECO:0000256" key="1">
    <source>
        <dbReference type="ARBA" id="ARBA00022630"/>
    </source>
</evidence>
<organism evidence="5 6">
    <name type="scientific">Zooshikella harenae</name>
    <dbReference type="NCBI Taxonomy" id="2827238"/>
    <lineage>
        <taxon>Bacteria</taxon>
        <taxon>Pseudomonadati</taxon>
        <taxon>Pseudomonadota</taxon>
        <taxon>Gammaproteobacteria</taxon>
        <taxon>Oceanospirillales</taxon>
        <taxon>Zooshikellaceae</taxon>
        <taxon>Zooshikella</taxon>
    </lineage>
</organism>
<proteinExistence type="predicted"/>
<evidence type="ECO:0000313" key="5">
    <source>
        <dbReference type="EMBL" id="MBU2710496.1"/>
    </source>
</evidence>
<evidence type="ECO:0000313" key="6">
    <source>
        <dbReference type="Proteomes" id="UP000690515"/>
    </source>
</evidence>
<dbReference type="InterPro" id="IPR006094">
    <property type="entry name" value="Oxid_FAD_bind_N"/>
</dbReference>
<dbReference type="Pfam" id="PF01565">
    <property type="entry name" value="FAD_binding_4"/>
    <property type="match status" value="1"/>
</dbReference>
<reference evidence="5 6" key="1">
    <citation type="submission" date="2021-04" db="EMBL/GenBank/DDBJ databases">
        <authorList>
            <person name="Pira H."/>
            <person name="Risdian C."/>
            <person name="Wink J."/>
        </authorList>
    </citation>
    <scope>NUCLEOTIDE SEQUENCE [LARGE SCALE GENOMIC DNA]</scope>
    <source>
        <strain evidence="5 6">WH53</strain>
    </source>
</reference>
<keyword evidence="3" id="KW-0560">Oxidoreductase</keyword>
<dbReference type="PANTHER" id="PTHR43762:SF1">
    <property type="entry name" value="D-ARABINONO-1,4-LACTONE OXIDASE"/>
    <property type="match status" value="1"/>
</dbReference>
<evidence type="ECO:0000256" key="2">
    <source>
        <dbReference type="ARBA" id="ARBA00022827"/>
    </source>
</evidence>
<dbReference type="Gene3D" id="3.30.465.10">
    <property type="match status" value="1"/>
</dbReference>
<dbReference type="EMBL" id="JAGSOY010000007">
    <property type="protein sequence ID" value="MBU2710496.1"/>
    <property type="molecule type" value="Genomic_DNA"/>
</dbReference>
<evidence type="ECO:0000256" key="3">
    <source>
        <dbReference type="ARBA" id="ARBA00023002"/>
    </source>
</evidence>
<dbReference type="InterPro" id="IPR007173">
    <property type="entry name" value="ALO_C"/>
</dbReference>
<protein>
    <submittedName>
        <fullName evidence="5">FAD-binding protein</fullName>
    </submittedName>
</protein>
<dbReference type="InterPro" id="IPR016166">
    <property type="entry name" value="FAD-bd_PCMH"/>
</dbReference>
<keyword evidence="6" id="KW-1185">Reference proteome</keyword>
<dbReference type="Gene3D" id="3.30.43.10">
    <property type="entry name" value="Uridine Diphospho-n-acetylenolpyruvylglucosamine Reductase, domain 2"/>
    <property type="match status" value="1"/>
</dbReference>
<dbReference type="InterPro" id="IPR016167">
    <property type="entry name" value="FAD-bd_PCMH_sub1"/>
</dbReference>
<dbReference type="PROSITE" id="PS51387">
    <property type="entry name" value="FAD_PCMH"/>
    <property type="match status" value="1"/>
</dbReference>
<accession>A0ABS5Z8X0</accession>
<name>A0ABS5Z8X0_9GAMM</name>